<gene>
    <name evidence="1" type="ORF">FLP_04245</name>
</gene>
<name>A0ABX2XN50_9FLAO</name>
<reference evidence="2" key="1">
    <citation type="submission" date="2016-03" db="EMBL/GenBank/DDBJ databases">
        <title>Draft genome sequence of Paenibacillus glacialis DSM 22343.</title>
        <authorList>
            <person name="Shin S.-K."/>
            <person name="Yi H."/>
        </authorList>
    </citation>
    <scope>NUCLEOTIDE SEQUENCE [LARGE SCALE GENOMIC DNA]</scope>
    <source>
        <strain evidence="2">CCUG 60099</strain>
    </source>
</reference>
<dbReference type="Proteomes" id="UP000093343">
    <property type="component" value="Unassembled WGS sequence"/>
</dbReference>
<protein>
    <submittedName>
        <fullName evidence="1">Uncharacterized protein</fullName>
    </submittedName>
</protein>
<keyword evidence="2" id="KW-1185">Reference proteome</keyword>
<accession>A0ABX2XN50</accession>
<comment type="caution">
    <text evidence="1">The sequence shown here is derived from an EMBL/GenBank/DDBJ whole genome shotgun (WGS) entry which is preliminary data.</text>
</comment>
<proteinExistence type="predicted"/>
<dbReference type="EMBL" id="LVEN01000005">
    <property type="protein sequence ID" value="OCB77159.1"/>
    <property type="molecule type" value="Genomic_DNA"/>
</dbReference>
<dbReference type="RefSeq" id="WP_065448284.1">
    <property type="nucleotide sequence ID" value="NZ_LVEN01000005.1"/>
</dbReference>
<sequence>MAKQSPFEWIIEKLNDDNKIESIDMLSENLLQISKKDNSSFTVTKTNLNRFEVNDIIAILINQNANFILHTSKEPFINGDVFDYLNSKKIVLGGFGDLMRAVKQHNYWPYLPPDVYFITRGLEQHTKVSKVKRLDNKRYEISRHNLETVIIIALNDYDLGIESIRSAVSEFAKFDAILKSNPNGSITTSAIQLADSREIKTFKWGELMGKLNLKWNWNQYKKN</sequence>
<evidence type="ECO:0000313" key="2">
    <source>
        <dbReference type="Proteomes" id="UP000093343"/>
    </source>
</evidence>
<organism evidence="1 2">
    <name type="scientific">Flavobacterium piscis</name>
    <dbReference type="NCBI Taxonomy" id="1114874"/>
    <lineage>
        <taxon>Bacteria</taxon>
        <taxon>Pseudomonadati</taxon>
        <taxon>Bacteroidota</taxon>
        <taxon>Flavobacteriia</taxon>
        <taxon>Flavobacteriales</taxon>
        <taxon>Flavobacteriaceae</taxon>
        <taxon>Flavobacterium</taxon>
    </lineage>
</organism>
<evidence type="ECO:0000313" key="1">
    <source>
        <dbReference type="EMBL" id="OCB77159.1"/>
    </source>
</evidence>